<feature type="non-terminal residue" evidence="2">
    <location>
        <position position="69"/>
    </location>
</feature>
<feature type="non-terminal residue" evidence="2">
    <location>
        <position position="1"/>
    </location>
</feature>
<reference evidence="2" key="1">
    <citation type="submission" date="2016-05" db="EMBL/GenBank/DDBJ databases">
        <authorList>
            <person name="Lavstsen T."/>
            <person name="Jespersen J.S."/>
        </authorList>
    </citation>
    <scope>NUCLEOTIDE SEQUENCE</scope>
    <source>
        <tissue evidence="2">Brain</tissue>
    </source>
</reference>
<gene>
    <name evidence="2" type="primary">Nfu_g_1_023646</name>
</gene>
<accession>A0A1A7XM75</accession>
<organism evidence="2">
    <name type="scientific">Iconisemion striatum</name>
    <dbReference type="NCBI Taxonomy" id="60296"/>
    <lineage>
        <taxon>Eukaryota</taxon>
        <taxon>Metazoa</taxon>
        <taxon>Chordata</taxon>
        <taxon>Craniata</taxon>
        <taxon>Vertebrata</taxon>
        <taxon>Euteleostomi</taxon>
        <taxon>Actinopterygii</taxon>
        <taxon>Neopterygii</taxon>
        <taxon>Teleostei</taxon>
        <taxon>Neoteleostei</taxon>
        <taxon>Acanthomorphata</taxon>
        <taxon>Ovalentaria</taxon>
        <taxon>Atherinomorphae</taxon>
        <taxon>Cyprinodontiformes</taxon>
        <taxon>Nothobranchiidae</taxon>
        <taxon>Iconisemion</taxon>
    </lineage>
</organism>
<evidence type="ECO:0000256" key="1">
    <source>
        <dbReference type="SAM" id="MobiDB-lite"/>
    </source>
</evidence>
<sequence length="69" mass="7478">DLTKRQDGRENEGNAMPDNCSVLDNTRGSDACAVGGEDGDNNQEATRRPITKAYAKRLGLWRSSTPLPS</sequence>
<dbReference type="EMBL" id="HADW01017530">
    <property type="protein sequence ID" value="SBP18930.1"/>
    <property type="molecule type" value="Transcribed_RNA"/>
</dbReference>
<dbReference type="AlphaFoldDB" id="A0A1A7XM75"/>
<reference evidence="2" key="2">
    <citation type="submission" date="2016-06" db="EMBL/GenBank/DDBJ databases">
        <title>The genome of a short-lived fish provides insights into sex chromosome evolution and the genetic control of aging.</title>
        <authorList>
            <person name="Reichwald K."/>
            <person name="Felder M."/>
            <person name="Petzold A."/>
            <person name="Koch P."/>
            <person name="Groth M."/>
            <person name="Platzer M."/>
        </authorList>
    </citation>
    <scope>NUCLEOTIDE SEQUENCE</scope>
    <source>
        <tissue evidence="2">Brain</tissue>
    </source>
</reference>
<proteinExistence type="predicted"/>
<evidence type="ECO:0000313" key="2">
    <source>
        <dbReference type="EMBL" id="SBP18930.1"/>
    </source>
</evidence>
<protein>
    <submittedName>
        <fullName evidence="2">Uncharacterized protein</fullName>
    </submittedName>
</protein>
<name>A0A1A7XM75_9TELE</name>
<feature type="compositionally biased region" description="Basic and acidic residues" evidence="1">
    <location>
        <begin position="1"/>
        <end position="12"/>
    </location>
</feature>
<feature type="region of interest" description="Disordered" evidence="1">
    <location>
        <begin position="1"/>
        <end position="48"/>
    </location>
</feature>